<evidence type="ECO:0000313" key="2">
    <source>
        <dbReference type="Proteomes" id="UP000092598"/>
    </source>
</evidence>
<dbReference type="OrthoDB" id="529448at2"/>
<gene>
    <name evidence="1" type="ORF">SLINC_4613</name>
</gene>
<sequence length="303" mass="32410">MGGFFQQLAKALADRWISLLVLPGAFFLGAVWLAVILGHADAWNVALLTRRADSTATTIAGLPSGAQALLVVAVLAGAAGVGFVVQTLAGVTRRVWLGPWPRPFTGVATARTVRRRARWHQLVEERRALEAASPAARTPEQQERIDTAAHRITRLAMAEPGRPTWMGDRVHAVESIAHHRYGLDLAYGWSRLWLVLPDPARAELTAAHTAFAAAVATGTWAVPYLLLTVVWWPALLVAAGIGLTGWARARAAVADLTTLTEATLDLHGRTLAAALGIVAPEQATGPLTISEGEHVTDLVRKGR</sequence>
<dbReference type="STRING" id="1915.SLINC_4613"/>
<dbReference type="RefSeq" id="WP_067437114.1">
    <property type="nucleotide sequence ID" value="NZ_CP016438.1"/>
</dbReference>
<dbReference type="PATRIC" id="fig|1915.4.peg.5122"/>
<evidence type="ECO:0000313" key="1">
    <source>
        <dbReference type="EMBL" id="ANS66837.1"/>
    </source>
</evidence>
<organism evidence="1 2">
    <name type="scientific">Streptomyces lincolnensis</name>
    <dbReference type="NCBI Taxonomy" id="1915"/>
    <lineage>
        <taxon>Bacteria</taxon>
        <taxon>Bacillati</taxon>
        <taxon>Actinomycetota</taxon>
        <taxon>Actinomycetes</taxon>
        <taxon>Kitasatosporales</taxon>
        <taxon>Streptomycetaceae</taxon>
        <taxon>Streptomyces</taxon>
    </lineage>
</organism>
<name>A0A1B1MEA4_STRLN</name>
<reference evidence="1 2" key="1">
    <citation type="submission" date="2016-07" db="EMBL/GenBank/DDBJ databases">
        <title>Enhancement of antibiotic productionsby engineered nitrateutilization in actinobacteria.</title>
        <authorList>
            <person name="Meng S.C."/>
        </authorList>
    </citation>
    <scope>NUCLEOTIDE SEQUENCE [LARGE SCALE GENOMIC DNA]</scope>
    <source>
        <strain evidence="1 2">NRRL 2936</strain>
    </source>
</reference>
<dbReference type="EMBL" id="CP016438">
    <property type="protein sequence ID" value="ANS66837.1"/>
    <property type="molecule type" value="Genomic_DNA"/>
</dbReference>
<dbReference type="AlphaFoldDB" id="A0A1B1MEA4"/>
<dbReference type="Proteomes" id="UP000092598">
    <property type="component" value="Chromosome"/>
</dbReference>
<proteinExistence type="predicted"/>
<protein>
    <submittedName>
        <fullName evidence="1">Uncharacterized protein</fullName>
    </submittedName>
</protein>
<keyword evidence="2" id="KW-1185">Reference proteome</keyword>
<accession>A0A1B1MEA4</accession>
<dbReference type="KEGG" id="sls:SLINC_4613"/>